<dbReference type="Gene3D" id="3.40.47.10">
    <property type="match status" value="2"/>
</dbReference>
<keyword evidence="3 4" id="KW-0012">Acyltransferase</keyword>
<proteinExistence type="inferred from homology"/>
<dbReference type="InterPro" id="IPR016039">
    <property type="entry name" value="Thiolase-like"/>
</dbReference>
<dbReference type="InterPro" id="IPR020615">
    <property type="entry name" value="Thiolase_acyl_enz_int_AS"/>
</dbReference>
<reference evidence="7 8" key="1">
    <citation type="submission" date="2017-05" db="EMBL/GenBank/DDBJ databases">
        <authorList>
            <person name="Varghese N."/>
            <person name="Submissions S."/>
        </authorList>
    </citation>
    <scope>NUCLEOTIDE SEQUENCE [LARGE SCALE GENOMIC DNA]</scope>
    <source>
        <strain evidence="7 8">DSM 45139</strain>
    </source>
</reference>
<evidence type="ECO:0000259" key="5">
    <source>
        <dbReference type="Pfam" id="PF00108"/>
    </source>
</evidence>
<dbReference type="SUPFAM" id="SSF53901">
    <property type="entry name" value="Thiolase-like"/>
    <property type="match status" value="2"/>
</dbReference>
<accession>A0ABY1MX14</accession>
<dbReference type="InterPro" id="IPR020616">
    <property type="entry name" value="Thiolase_N"/>
</dbReference>
<dbReference type="InterPro" id="IPR002155">
    <property type="entry name" value="Thiolase"/>
</dbReference>
<dbReference type="PANTHER" id="PTHR43365">
    <property type="entry name" value="BLR7806 PROTEIN"/>
    <property type="match status" value="1"/>
</dbReference>
<organism evidence="7 8">
    <name type="scientific">Dietzia kunjamensis subsp. schimae</name>
    <dbReference type="NCBI Taxonomy" id="498198"/>
    <lineage>
        <taxon>Bacteria</taxon>
        <taxon>Bacillati</taxon>
        <taxon>Actinomycetota</taxon>
        <taxon>Actinomycetes</taxon>
        <taxon>Mycobacteriales</taxon>
        <taxon>Dietziaceae</taxon>
        <taxon>Dietzia</taxon>
    </lineage>
</organism>
<name>A0ABY1MX14_9ACTN</name>
<dbReference type="EMBL" id="FXTG01000001">
    <property type="protein sequence ID" value="SMO41955.1"/>
    <property type="molecule type" value="Genomic_DNA"/>
</dbReference>
<dbReference type="Pfam" id="PF02803">
    <property type="entry name" value="Thiolase_C"/>
    <property type="match status" value="1"/>
</dbReference>
<evidence type="ECO:0000313" key="7">
    <source>
        <dbReference type="EMBL" id="SMO41955.1"/>
    </source>
</evidence>
<evidence type="ECO:0000256" key="4">
    <source>
        <dbReference type="RuleBase" id="RU003557"/>
    </source>
</evidence>
<dbReference type="RefSeq" id="WP_154828094.1">
    <property type="nucleotide sequence ID" value="NZ_BAAAQH010000004.1"/>
</dbReference>
<dbReference type="PROSITE" id="PS00098">
    <property type="entry name" value="THIOLASE_1"/>
    <property type="match status" value="1"/>
</dbReference>
<dbReference type="Proteomes" id="UP000315460">
    <property type="component" value="Unassembled WGS sequence"/>
</dbReference>
<dbReference type="PIRSF" id="PIRSF000429">
    <property type="entry name" value="Ac-CoA_Ac_transf"/>
    <property type="match status" value="1"/>
</dbReference>
<keyword evidence="2 4" id="KW-0808">Transferase</keyword>
<evidence type="ECO:0000256" key="1">
    <source>
        <dbReference type="ARBA" id="ARBA00010982"/>
    </source>
</evidence>
<dbReference type="NCBIfam" id="TIGR01930">
    <property type="entry name" value="AcCoA-C-Actrans"/>
    <property type="match status" value="1"/>
</dbReference>
<dbReference type="CDD" id="cd00751">
    <property type="entry name" value="thiolase"/>
    <property type="match status" value="1"/>
</dbReference>
<evidence type="ECO:0000313" key="8">
    <source>
        <dbReference type="Proteomes" id="UP000315460"/>
    </source>
</evidence>
<dbReference type="Pfam" id="PF00108">
    <property type="entry name" value="Thiolase_N"/>
    <property type="match status" value="1"/>
</dbReference>
<evidence type="ECO:0000259" key="6">
    <source>
        <dbReference type="Pfam" id="PF02803"/>
    </source>
</evidence>
<gene>
    <name evidence="7" type="ORF">SAMN06265174_101514</name>
</gene>
<feature type="domain" description="Thiolase N-terminal" evidence="5">
    <location>
        <begin position="7"/>
        <end position="230"/>
    </location>
</feature>
<comment type="similarity">
    <text evidence="1 4">Belongs to the thiolase-like superfamily. Thiolase family.</text>
</comment>
<dbReference type="InterPro" id="IPR020617">
    <property type="entry name" value="Thiolase_C"/>
</dbReference>
<comment type="caution">
    <text evidence="7">The sequence shown here is derived from an EMBL/GenBank/DDBJ whole genome shotgun (WGS) entry which is preliminary data.</text>
</comment>
<keyword evidence="8" id="KW-1185">Reference proteome</keyword>
<sequence length="404" mass="41241">MSAGREVYILGSLRTPRGKGHAGGALAGITPLSLVEQLLNGLVDRVGLDPAEVDDIILGSATQTGAQGANLARTAALTAGWDHSVAGQTVNRFCASGIDAIKNAAGLIGSGQADLIVAGGVESVSQAPMFADRGPLWADPEVISAIGSVHMGIAADIGATELGLSRKELDAYGVRTQELAARAWDRGFFDSTLMPVRDADGRVVLDRDELMRPVTVEQLATLEPAFATLGADGQDALALEHLPELDKIEHPHTRGTSPSLADGAALVVVGTLAAAVRAGLTPLARIVAGASVGSDPVRMLGAGQAAIGCALTRADLTPDHMDVVEFAEAFSAFCLKIQRECGFGDDRFNVNGGTIAMGHAFGATGAILTIQAVEQLRVGGGRYATAAVSGAAGLGTALILEAAR</sequence>
<protein>
    <submittedName>
        <fullName evidence="7">Acetyl-CoA C-acetyltransferase</fullName>
    </submittedName>
</protein>
<feature type="domain" description="Thiolase C-terminal" evidence="6">
    <location>
        <begin position="280"/>
        <end position="401"/>
    </location>
</feature>
<evidence type="ECO:0000256" key="3">
    <source>
        <dbReference type="ARBA" id="ARBA00023315"/>
    </source>
</evidence>
<evidence type="ECO:0000256" key="2">
    <source>
        <dbReference type="ARBA" id="ARBA00022679"/>
    </source>
</evidence>
<dbReference type="PANTHER" id="PTHR43365:SF1">
    <property type="entry name" value="ACETYL-COA C-ACYLTRANSFERASE"/>
    <property type="match status" value="1"/>
</dbReference>